<protein>
    <submittedName>
        <fullName evidence="1">Uncharacterized protein</fullName>
    </submittedName>
</protein>
<evidence type="ECO:0000313" key="2">
    <source>
        <dbReference type="Proteomes" id="UP000196074"/>
    </source>
</evidence>
<organism evidence="1 2">
    <name type="scientific">Enterococcus cecorum</name>
    <dbReference type="NCBI Taxonomy" id="44008"/>
    <lineage>
        <taxon>Bacteria</taxon>
        <taxon>Bacillati</taxon>
        <taxon>Bacillota</taxon>
        <taxon>Bacilli</taxon>
        <taxon>Lactobacillales</taxon>
        <taxon>Enterococcaceae</taxon>
        <taxon>Enterococcus</taxon>
    </lineage>
</organism>
<dbReference type="Proteomes" id="UP000196074">
    <property type="component" value="Unassembled WGS sequence"/>
</dbReference>
<accession>A0A1Y4QWV7</accession>
<gene>
    <name evidence="1" type="ORF">B5E88_08715</name>
</gene>
<dbReference type="RefSeq" id="WP_087215461.1">
    <property type="nucleotide sequence ID" value="NZ_NFLC01000016.1"/>
</dbReference>
<dbReference type="EMBL" id="NFLC01000016">
    <property type="protein sequence ID" value="OUQ09836.1"/>
    <property type="molecule type" value="Genomic_DNA"/>
</dbReference>
<sequence length="114" mass="13000">MRWWQKIFGKKEEKSLENNQEIATSFTEQVHNKEPGEQWREIPLFVEVEGSQRELAAVISSAICAGDAPDSSWQVKSIKQYNPDAKVISLIAASLAAEIYPESQWKIHSIKEKI</sequence>
<name>A0A1Y4QWV7_9ENTE</name>
<reference evidence="2" key="1">
    <citation type="submission" date="2017-04" db="EMBL/GenBank/DDBJ databases">
        <title>Function of individual gut microbiota members based on whole genome sequencing of pure cultures obtained from chicken caecum.</title>
        <authorList>
            <person name="Medvecky M."/>
            <person name="Cejkova D."/>
            <person name="Polansky O."/>
            <person name="Karasova D."/>
            <person name="Kubasova T."/>
            <person name="Cizek A."/>
            <person name="Rychlik I."/>
        </authorList>
    </citation>
    <scope>NUCLEOTIDE SEQUENCE [LARGE SCALE GENOMIC DNA]</scope>
    <source>
        <strain evidence="2">An144</strain>
    </source>
</reference>
<evidence type="ECO:0000313" key="1">
    <source>
        <dbReference type="EMBL" id="OUQ09836.1"/>
    </source>
</evidence>
<dbReference type="AlphaFoldDB" id="A0A1Y4QWV7"/>
<comment type="caution">
    <text evidence="1">The sequence shown here is derived from an EMBL/GenBank/DDBJ whole genome shotgun (WGS) entry which is preliminary data.</text>
</comment>
<proteinExistence type="predicted"/>